<dbReference type="InterPro" id="IPR005240">
    <property type="entry name" value="DUF389"/>
</dbReference>
<evidence type="ECO:0000256" key="1">
    <source>
        <dbReference type="SAM" id="Phobius"/>
    </source>
</evidence>
<feature type="transmembrane region" description="Helical" evidence="1">
    <location>
        <begin position="125"/>
        <end position="145"/>
    </location>
</feature>
<feature type="transmembrane region" description="Helical" evidence="1">
    <location>
        <begin position="151"/>
        <end position="173"/>
    </location>
</feature>
<gene>
    <name evidence="2" type="ORF">CEY16_00305</name>
</gene>
<keyword evidence="1" id="KW-0812">Transmembrane</keyword>
<keyword evidence="1" id="KW-0472">Membrane</keyword>
<dbReference type="PANTHER" id="PTHR20992">
    <property type="entry name" value="AT15442P-RELATED"/>
    <property type="match status" value="1"/>
</dbReference>
<dbReference type="AlphaFoldDB" id="A0A2I0QV76"/>
<comment type="caution">
    <text evidence="2">The sequence shown here is derived from an EMBL/GenBank/DDBJ whole genome shotgun (WGS) entry which is preliminary data.</text>
</comment>
<sequence>MGLQMVETYVPKEFYDKVVLELKQFSRQGAWKENKLEERVWIRMVISDEDVEEVLNFLEKISREHESFETILYPVTSYFSSQTLEEAEEKVEEESEESSDEEEGKKLLRASRQELIHMIDDKSTLTMNYTLLIIFSAVVATAGFIKDSEAVVIGAMVIAPLISPAISMSFASILGDLKRLGRASFTLLIGFIIIFSIAIIFGLFFGESTLTNQYISRTRVSLADIFLALASGAAGALSILNRLSGNLVGVMVAVALLPPSVTFGLSIGQRHWDDTYGSFLLITTNVTCILLSAIIIFLMSGIQPKRWKEEPIANVSRIFSIVITSAMFIALFIVVVFGLELK</sequence>
<protein>
    <submittedName>
        <fullName evidence="2">TIGR00341 family protein</fullName>
    </submittedName>
</protein>
<feature type="transmembrane region" description="Helical" evidence="1">
    <location>
        <begin position="247"/>
        <end position="267"/>
    </location>
</feature>
<organism evidence="2 3">
    <name type="scientific">Halalkalibacillus sediminis</name>
    <dbReference type="NCBI Taxonomy" id="2018042"/>
    <lineage>
        <taxon>Bacteria</taxon>
        <taxon>Bacillati</taxon>
        <taxon>Bacillota</taxon>
        <taxon>Bacilli</taxon>
        <taxon>Bacillales</taxon>
        <taxon>Bacillaceae</taxon>
        <taxon>Halalkalibacillus</taxon>
    </lineage>
</organism>
<dbReference type="OrthoDB" id="9790659at2"/>
<dbReference type="EMBL" id="PJNH01000001">
    <property type="protein sequence ID" value="PKR78235.1"/>
    <property type="molecule type" value="Genomic_DNA"/>
</dbReference>
<reference evidence="2 3" key="1">
    <citation type="submission" date="2017-06" db="EMBL/GenBank/DDBJ databases">
        <title>the draft geome sequence of Illustriluteabacillus marina B3227.</title>
        <authorList>
            <person name="He R.-H."/>
            <person name="Du Z.-J."/>
        </authorList>
    </citation>
    <scope>NUCLEOTIDE SEQUENCE [LARGE SCALE GENOMIC DNA]</scope>
    <source>
        <strain evidence="2 3">B3227</strain>
    </source>
</reference>
<keyword evidence="1" id="KW-1133">Transmembrane helix</keyword>
<evidence type="ECO:0000313" key="3">
    <source>
        <dbReference type="Proteomes" id="UP000243524"/>
    </source>
</evidence>
<dbReference type="NCBIfam" id="TIGR00341">
    <property type="entry name" value="TIGR00341 family protein"/>
    <property type="match status" value="1"/>
</dbReference>
<feature type="transmembrane region" description="Helical" evidence="1">
    <location>
        <begin position="279"/>
        <end position="298"/>
    </location>
</feature>
<dbReference type="PANTHER" id="PTHR20992:SF9">
    <property type="entry name" value="AT15442P-RELATED"/>
    <property type="match status" value="1"/>
</dbReference>
<dbReference type="Pfam" id="PF04087">
    <property type="entry name" value="DUF389"/>
    <property type="match status" value="1"/>
</dbReference>
<feature type="transmembrane region" description="Helical" evidence="1">
    <location>
        <begin position="318"/>
        <end position="339"/>
    </location>
</feature>
<keyword evidence="3" id="KW-1185">Reference proteome</keyword>
<accession>A0A2I0QV76</accession>
<dbReference type="Proteomes" id="UP000243524">
    <property type="component" value="Unassembled WGS sequence"/>
</dbReference>
<feature type="transmembrane region" description="Helical" evidence="1">
    <location>
        <begin position="185"/>
        <end position="205"/>
    </location>
</feature>
<evidence type="ECO:0000313" key="2">
    <source>
        <dbReference type="EMBL" id="PKR78235.1"/>
    </source>
</evidence>
<feature type="transmembrane region" description="Helical" evidence="1">
    <location>
        <begin position="220"/>
        <end position="240"/>
    </location>
</feature>
<proteinExistence type="predicted"/>
<name>A0A2I0QV76_9BACI</name>